<dbReference type="PANTHER" id="PTHR36108:SF13">
    <property type="entry name" value="COLOSSIN-B-RELATED"/>
    <property type="match status" value="1"/>
</dbReference>
<dbReference type="InterPro" id="IPR013552">
    <property type="entry name" value="Thioester_dom"/>
</dbReference>
<evidence type="ECO:0000259" key="6">
    <source>
        <dbReference type="Pfam" id="PF17802"/>
    </source>
</evidence>
<evidence type="ECO:0000256" key="4">
    <source>
        <dbReference type="SAM" id="Phobius"/>
    </source>
</evidence>
<gene>
    <name evidence="7" type="ORF">IAB70_03690</name>
</gene>
<evidence type="ECO:0000256" key="1">
    <source>
        <dbReference type="ARBA" id="ARBA00007257"/>
    </source>
</evidence>
<sequence>MKKIKQHISIILIIWVLISYLLTNTSKGSFPIEQANLYNKGTYTNLLKKDGRNIRISYVVYVHNGKEYPAYCLDKTKTGVGDTENYSVKLDGILRDVNVWKAIINGYPYKTVSELGCESEIEAFAATKMAVYAVLYNYSVDQFSGIGEEGTRAWNALKQILENVKNSKETQISSSLEIKEENQEWELTKDTKHIEKTYQVLSKAPIQSYSVEAILEEKISGKIMDMNNNEKTIFSQGEKFKIQIPILELGEGGNFSLKVQGNVETKPIFIGRAPSNNYQDYAITGISYEEGVGEKTVYYTKNYTKLKVIKQEENGTILEGAIFQLLDENKNVVKTNLTTDKNGEIIINDILPGIYYLKEIQAPEGYQLYDEEITIKLNWNEELTIVVKNKREEIPEIRIDRNRIESTNRLTEKKLPKTGM</sequence>
<dbReference type="Proteomes" id="UP000824093">
    <property type="component" value="Unassembled WGS sequence"/>
</dbReference>
<evidence type="ECO:0000313" key="7">
    <source>
        <dbReference type="EMBL" id="HIU51708.1"/>
    </source>
</evidence>
<dbReference type="AlphaFoldDB" id="A0A9D1M179"/>
<evidence type="ECO:0000259" key="5">
    <source>
        <dbReference type="Pfam" id="PF08341"/>
    </source>
</evidence>
<feature type="domain" description="Thioester" evidence="5">
    <location>
        <begin position="69"/>
        <end position="165"/>
    </location>
</feature>
<dbReference type="Gene3D" id="2.60.40.10">
    <property type="entry name" value="Immunoglobulins"/>
    <property type="match status" value="1"/>
</dbReference>
<dbReference type="InterPro" id="IPR013783">
    <property type="entry name" value="Ig-like_fold"/>
</dbReference>
<dbReference type="Pfam" id="PF17802">
    <property type="entry name" value="SpaA"/>
    <property type="match status" value="1"/>
</dbReference>
<feature type="domain" description="SpaA-like prealbumin fold" evidence="6">
    <location>
        <begin position="305"/>
        <end position="390"/>
    </location>
</feature>
<comment type="caution">
    <text evidence="7">The sequence shown here is derived from an EMBL/GenBank/DDBJ whole genome shotgun (WGS) entry which is preliminary data.</text>
</comment>
<dbReference type="Pfam" id="PF08341">
    <property type="entry name" value="TED"/>
    <property type="match status" value="1"/>
</dbReference>
<organism evidence="7 8">
    <name type="scientific">Candidatus Merdicola faecigallinarum</name>
    <dbReference type="NCBI Taxonomy" id="2840862"/>
    <lineage>
        <taxon>Bacteria</taxon>
        <taxon>Bacillati</taxon>
        <taxon>Bacillota</taxon>
        <taxon>Clostridia</taxon>
        <taxon>Candidatus Merdicola</taxon>
    </lineage>
</organism>
<protein>
    <submittedName>
        <fullName evidence="7">Cys-Gln thioester bond-forming surface protein</fullName>
    </submittedName>
</protein>
<evidence type="ECO:0000313" key="8">
    <source>
        <dbReference type="Proteomes" id="UP000824093"/>
    </source>
</evidence>
<keyword evidence="4" id="KW-0812">Transmembrane</keyword>
<dbReference type="SUPFAM" id="SSF49478">
    <property type="entry name" value="Cna protein B-type domain"/>
    <property type="match status" value="1"/>
</dbReference>
<evidence type="ECO:0000256" key="2">
    <source>
        <dbReference type="ARBA" id="ARBA00022525"/>
    </source>
</evidence>
<keyword evidence="4" id="KW-1133">Transmembrane helix</keyword>
<evidence type="ECO:0000256" key="3">
    <source>
        <dbReference type="ARBA" id="ARBA00022729"/>
    </source>
</evidence>
<feature type="transmembrane region" description="Helical" evidence="4">
    <location>
        <begin position="7"/>
        <end position="23"/>
    </location>
</feature>
<reference evidence="7" key="2">
    <citation type="journal article" date="2021" name="PeerJ">
        <title>Extensive microbial diversity within the chicken gut microbiome revealed by metagenomics and culture.</title>
        <authorList>
            <person name="Gilroy R."/>
            <person name="Ravi A."/>
            <person name="Getino M."/>
            <person name="Pursley I."/>
            <person name="Horton D.L."/>
            <person name="Alikhan N.F."/>
            <person name="Baker D."/>
            <person name="Gharbi K."/>
            <person name="Hall N."/>
            <person name="Watson M."/>
            <person name="Adriaenssens E.M."/>
            <person name="Foster-Nyarko E."/>
            <person name="Jarju S."/>
            <person name="Secka A."/>
            <person name="Antonio M."/>
            <person name="Oren A."/>
            <person name="Chaudhuri R.R."/>
            <person name="La Ragione R."/>
            <person name="Hildebrand F."/>
            <person name="Pallen M.J."/>
        </authorList>
    </citation>
    <scope>NUCLEOTIDE SEQUENCE</scope>
    <source>
        <strain evidence="7">CHK195-15760</strain>
    </source>
</reference>
<keyword evidence="3" id="KW-0732">Signal</keyword>
<proteinExistence type="inferred from homology"/>
<keyword evidence="2" id="KW-0964">Secreted</keyword>
<keyword evidence="4" id="KW-0472">Membrane</keyword>
<dbReference type="EMBL" id="DVNH01000025">
    <property type="protein sequence ID" value="HIU51708.1"/>
    <property type="molecule type" value="Genomic_DNA"/>
</dbReference>
<dbReference type="PANTHER" id="PTHR36108">
    <property type="entry name" value="COLOSSIN-B-RELATED"/>
    <property type="match status" value="1"/>
</dbReference>
<accession>A0A9D1M179</accession>
<reference evidence="7" key="1">
    <citation type="submission" date="2020-10" db="EMBL/GenBank/DDBJ databases">
        <authorList>
            <person name="Gilroy R."/>
        </authorList>
    </citation>
    <scope>NUCLEOTIDE SEQUENCE</scope>
    <source>
        <strain evidence="7">CHK195-15760</strain>
    </source>
</reference>
<dbReference type="InterPro" id="IPR041033">
    <property type="entry name" value="SpaA_PFL_dom_1"/>
</dbReference>
<comment type="similarity">
    <text evidence="1">Belongs to the serine-aspartate repeat-containing protein (SDr) family.</text>
</comment>
<name>A0A9D1M179_9FIRM</name>